<dbReference type="GO" id="GO:0005886">
    <property type="term" value="C:plasma membrane"/>
    <property type="evidence" value="ECO:0007669"/>
    <property type="project" value="UniProtKB-SubCell"/>
</dbReference>
<feature type="transmembrane region" description="Helical" evidence="9">
    <location>
        <begin position="443"/>
        <end position="466"/>
    </location>
</feature>
<feature type="signal peptide" evidence="10">
    <location>
        <begin position="1"/>
        <end position="20"/>
    </location>
</feature>
<dbReference type="InterPro" id="IPR003445">
    <property type="entry name" value="Cat_transpt"/>
</dbReference>
<evidence type="ECO:0008006" key="13">
    <source>
        <dbReference type="Google" id="ProtNLM"/>
    </source>
</evidence>
<accession>A0A2G8RBC1</accession>
<feature type="chain" id="PRO_5013587200" description="Potassium transporter TrkH" evidence="10">
    <location>
        <begin position="21"/>
        <end position="505"/>
    </location>
</feature>
<feature type="transmembrane region" description="Helical" evidence="9">
    <location>
        <begin position="414"/>
        <end position="437"/>
    </location>
</feature>
<comment type="similarity">
    <text evidence="2">Belongs to the TrkH potassium transport family.</text>
</comment>
<feature type="transmembrane region" description="Helical" evidence="9">
    <location>
        <begin position="72"/>
        <end position="94"/>
    </location>
</feature>
<dbReference type="GO" id="GO:0030001">
    <property type="term" value="P:metal ion transport"/>
    <property type="evidence" value="ECO:0007669"/>
    <property type="project" value="UniProtKB-ARBA"/>
</dbReference>
<dbReference type="AlphaFoldDB" id="A0A2G8RBC1"/>
<evidence type="ECO:0000256" key="3">
    <source>
        <dbReference type="ARBA" id="ARBA00022448"/>
    </source>
</evidence>
<feature type="transmembrane region" description="Helical" evidence="9">
    <location>
        <begin position="245"/>
        <end position="263"/>
    </location>
</feature>
<sequence length="505" mass="53906">MMNRLLALPFFLLLAGIACAAMVLPASYALAIEEFNDARSFFYPGIVGLVLCAMIGIAVSTRPHHQSAFRQLLSLLAAFAVLPLILAVPFFGAVRNTSFLNAYFEMVSCLTTTGATLFDAARLSGPEHLWRALVGWMGGLLMWISAAAILAPLTLGGFEVTASGEPGQPTPIGQRRDNVSEAARRLSRTTHALVPIYAGLTLAAWILLLVAGDRPLVAISHAMSIMATSGISPVGGMIGTQSGLAGELILFCFMFFALSRLTFSGDTGHASHNRLFYDPEFRMGLALIVLVPSILFLRHFLASFEVGDEQNLIAALHALWGAIFTTLSFLTTTGFVSVDWATAQGWSGLGTPGLILMALALIGGGVATTAGGVKLLRVFLLYLNGVRELEKLIHPNSIGRSGLLSARIRREGAFIAWVFFMLFALVLAAMTLGFTALNVDFESALILAIATLSNTGPLIGIADEIALNLVALVPEAKLLMCLAMVLGRLEMLALIVILTPELWSE</sequence>
<dbReference type="PANTHER" id="PTHR32024">
    <property type="entry name" value="TRK SYSTEM POTASSIUM UPTAKE PROTEIN TRKG-RELATED"/>
    <property type="match status" value="1"/>
</dbReference>
<reference evidence="11 12" key="1">
    <citation type="submission" date="2013-09" db="EMBL/GenBank/DDBJ databases">
        <title>Genome sequencing of Phaeobacter antarcticus sp. nov. SM1211.</title>
        <authorList>
            <person name="Zhang X.-Y."/>
            <person name="Liu C."/>
            <person name="Chen X.-L."/>
            <person name="Xie B.-B."/>
            <person name="Qin Q.-L."/>
            <person name="Rong J.-C."/>
            <person name="Zhang Y.-Z."/>
        </authorList>
    </citation>
    <scope>NUCLEOTIDE SEQUENCE [LARGE SCALE GENOMIC DNA]</scope>
    <source>
        <strain evidence="11 12">SM1211</strain>
    </source>
</reference>
<keyword evidence="10" id="KW-0732">Signal</keyword>
<gene>
    <name evidence="11" type="ORF">P775_19635</name>
</gene>
<evidence type="ECO:0000313" key="12">
    <source>
        <dbReference type="Proteomes" id="UP000231259"/>
    </source>
</evidence>
<comment type="caution">
    <text evidence="11">The sequence shown here is derived from an EMBL/GenBank/DDBJ whole genome shotgun (WGS) entry which is preliminary data.</text>
</comment>
<protein>
    <recommendedName>
        <fullName evidence="13">Potassium transporter TrkH</fullName>
    </recommendedName>
</protein>
<dbReference type="PANTHER" id="PTHR32024:SF2">
    <property type="entry name" value="TRK SYSTEM POTASSIUM UPTAKE PROTEIN TRKG-RELATED"/>
    <property type="match status" value="1"/>
</dbReference>
<evidence type="ECO:0000256" key="4">
    <source>
        <dbReference type="ARBA" id="ARBA00022475"/>
    </source>
</evidence>
<evidence type="ECO:0000256" key="2">
    <source>
        <dbReference type="ARBA" id="ARBA00009137"/>
    </source>
</evidence>
<keyword evidence="7" id="KW-0406">Ion transport</keyword>
<keyword evidence="3" id="KW-0813">Transport</keyword>
<evidence type="ECO:0000256" key="8">
    <source>
        <dbReference type="ARBA" id="ARBA00023136"/>
    </source>
</evidence>
<feature type="transmembrane region" description="Helical" evidence="9">
    <location>
        <begin position="41"/>
        <end position="60"/>
    </location>
</feature>
<evidence type="ECO:0000256" key="6">
    <source>
        <dbReference type="ARBA" id="ARBA00022989"/>
    </source>
</evidence>
<name>A0A2G8RBC1_9RHOB</name>
<evidence type="ECO:0000256" key="5">
    <source>
        <dbReference type="ARBA" id="ARBA00022692"/>
    </source>
</evidence>
<evidence type="ECO:0000256" key="9">
    <source>
        <dbReference type="SAM" id="Phobius"/>
    </source>
</evidence>
<feature type="transmembrane region" description="Helical" evidence="9">
    <location>
        <begin position="218"/>
        <end position="238"/>
    </location>
</feature>
<keyword evidence="8 9" id="KW-0472">Membrane</keyword>
<dbReference type="EMBL" id="AWWI01000121">
    <property type="protein sequence ID" value="PIL18783.1"/>
    <property type="molecule type" value="Genomic_DNA"/>
</dbReference>
<evidence type="ECO:0000256" key="7">
    <source>
        <dbReference type="ARBA" id="ARBA00023065"/>
    </source>
</evidence>
<feature type="transmembrane region" description="Helical" evidence="9">
    <location>
        <begin position="313"/>
        <end position="335"/>
    </location>
</feature>
<dbReference type="PROSITE" id="PS51257">
    <property type="entry name" value="PROKAR_LIPOPROTEIN"/>
    <property type="match status" value="1"/>
</dbReference>
<keyword evidence="12" id="KW-1185">Reference proteome</keyword>
<evidence type="ECO:0000256" key="10">
    <source>
        <dbReference type="SAM" id="SignalP"/>
    </source>
</evidence>
<feature type="transmembrane region" description="Helical" evidence="9">
    <location>
        <begin position="192"/>
        <end position="212"/>
    </location>
</feature>
<feature type="transmembrane region" description="Helical" evidence="9">
    <location>
        <begin position="133"/>
        <end position="155"/>
    </location>
</feature>
<organism evidence="11 12">
    <name type="scientific">Puniceibacterium antarcticum</name>
    <dbReference type="NCBI Taxonomy" id="1206336"/>
    <lineage>
        <taxon>Bacteria</taxon>
        <taxon>Pseudomonadati</taxon>
        <taxon>Pseudomonadota</taxon>
        <taxon>Alphaproteobacteria</taxon>
        <taxon>Rhodobacterales</taxon>
        <taxon>Paracoccaceae</taxon>
        <taxon>Puniceibacterium</taxon>
    </lineage>
</organism>
<keyword evidence="4" id="KW-1003">Cell membrane</keyword>
<feature type="transmembrane region" description="Helical" evidence="9">
    <location>
        <begin position="355"/>
        <end position="383"/>
    </location>
</feature>
<comment type="subcellular location">
    <subcellularLocation>
        <location evidence="1">Cell membrane</location>
        <topology evidence="1">Multi-pass membrane protein</topology>
    </subcellularLocation>
</comment>
<dbReference type="GO" id="GO:0008324">
    <property type="term" value="F:monoatomic cation transmembrane transporter activity"/>
    <property type="evidence" value="ECO:0007669"/>
    <property type="project" value="InterPro"/>
</dbReference>
<evidence type="ECO:0000256" key="1">
    <source>
        <dbReference type="ARBA" id="ARBA00004651"/>
    </source>
</evidence>
<keyword evidence="5 9" id="KW-0812">Transmembrane</keyword>
<dbReference type="Pfam" id="PF02386">
    <property type="entry name" value="TrkH"/>
    <property type="match status" value="1"/>
</dbReference>
<proteinExistence type="inferred from homology"/>
<feature type="transmembrane region" description="Helical" evidence="9">
    <location>
        <begin position="283"/>
        <end position="301"/>
    </location>
</feature>
<keyword evidence="6 9" id="KW-1133">Transmembrane helix</keyword>
<feature type="transmembrane region" description="Helical" evidence="9">
    <location>
        <begin position="478"/>
        <end position="499"/>
    </location>
</feature>
<evidence type="ECO:0000313" key="11">
    <source>
        <dbReference type="EMBL" id="PIL18783.1"/>
    </source>
</evidence>
<dbReference type="Proteomes" id="UP000231259">
    <property type="component" value="Unassembled WGS sequence"/>
</dbReference>